<keyword evidence="2" id="KW-1185">Reference proteome</keyword>
<dbReference type="Proteomes" id="UP000216352">
    <property type="component" value="Unassembled WGS sequence"/>
</dbReference>
<protein>
    <submittedName>
        <fullName evidence="1">Transposase</fullName>
    </submittedName>
</protein>
<sequence>MSRNRRMFTSEEMAYLGMLPVVRHVTHSRISYTHDFKVDCLRAYLSGESPTAIFRKVGLDPSLVGAKRIERCFARWKQSPDLVEEAQLRISNDTGPTYPGLDESVSPYDISRVTLPNSNGKKVDLRDLIIYQQSLHIHELEQEISRLRSVHESMV</sequence>
<evidence type="ECO:0000313" key="2">
    <source>
        <dbReference type="Proteomes" id="UP000216352"/>
    </source>
</evidence>
<organism evidence="1 2">
    <name type="scientific">Bifidobacterium lemurum</name>
    <dbReference type="NCBI Taxonomy" id="1603886"/>
    <lineage>
        <taxon>Bacteria</taxon>
        <taxon>Bacillati</taxon>
        <taxon>Actinomycetota</taxon>
        <taxon>Actinomycetes</taxon>
        <taxon>Bifidobacteriales</taxon>
        <taxon>Bifidobacteriaceae</taxon>
        <taxon>Bifidobacterium</taxon>
    </lineage>
</organism>
<comment type="caution">
    <text evidence="1">The sequence shown here is derived from an EMBL/GenBank/DDBJ whole genome shotgun (WGS) entry which is preliminary data.</text>
</comment>
<reference evidence="1 2" key="1">
    <citation type="journal article" date="2017" name="BMC Genomics">
        <title>Comparative genomic and phylogenomic analyses of the Bifidobacteriaceae family.</title>
        <authorList>
            <person name="Lugli G.A."/>
            <person name="Milani C."/>
            <person name="Turroni F."/>
            <person name="Duranti S."/>
            <person name="Mancabelli L."/>
            <person name="Mangifesta M."/>
            <person name="Ferrario C."/>
            <person name="Modesto M."/>
            <person name="Mattarelli P."/>
            <person name="Jiri K."/>
            <person name="van Sinderen D."/>
            <person name="Ventura M."/>
        </authorList>
    </citation>
    <scope>NUCLEOTIDE SEQUENCE [LARGE SCALE GENOMIC DNA]</scope>
    <source>
        <strain evidence="1 2">DSM 28807</strain>
    </source>
</reference>
<dbReference type="InterPro" id="IPR046929">
    <property type="entry name" value="HTH_Tnp"/>
</dbReference>
<proteinExistence type="predicted"/>
<dbReference type="Pfam" id="PF20310">
    <property type="entry name" value="HTH_Tnp_2"/>
    <property type="match status" value="1"/>
</dbReference>
<dbReference type="RefSeq" id="WP_143249031.1">
    <property type="nucleotide sequence ID" value="NZ_CP062948.1"/>
</dbReference>
<dbReference type="EMBL" id="MWWX01000002">
    <property type="protein sequence ID" value="OZG62971.1"/>
    <property type="molecule type" value="Genomic_DNA"/>
</dbReference>
<dbReference type="AlphaFoldDB" id="A0A261FUU7"/>
<name>A0A261FUU7_9BIFI</name>
<accession>A0A261FUU7</accession>
<dbReference type="STRING" id="1603886.GCA_001895165_00738"/>
<evidence type="ECO:0000313" key="1">
    <source>
        <dbReference type="EMBL" id="OZG62971.1"/>
    </source>
</evidence>
<gene>
    <name evidence="1" type="ORF">BLEM_0236</name>
</gene>